<evidence type="ECO:0000256" key="2">
    <source>
        <dbReference type="SAM" id="MobiDB-lite"/>
    </source>
</evidence>
<dbReference type="Pfam" id="PF24883">
    <property type="entry name" value="NPHP3_N"/>
    <property type="match status" value="1"/>
</dbReference>
<dbReference type="Pfam" id="PF01048">
    <property type="entry name" value="PNP_UDP_1"/>
    <property type="match status" value="1"/>
</dbReference>
<sequence>MDAEGLANRTRNKRENVDTVATPSAPKRQRARPPDTSGRGDRLELTFDDYTVGWVCALPIEMAAAIAMLDCTHEVLPKKPGDDNEYGFGNIGSHNIVIACLPSGHYGTNSAAVVANNMKRSFPSLETRLMVGIGGGVPLNADIRLGDVVVGHEVLQYDFGKTTSGGEFHRTSSPVKPPHAMLTAVARLRAEHEFSTKLPVILSNAIDRNPSMGQYKYPSLSKDRLFESSCEHDELRDSCDYCDQSKIRNRPSRPDHQPKIHYGTVASGNQVIKHGETRDKLSSQGNILCFEMEAAGMVHHFPCLVVRGICDYCDSHKNKQWQPYAAATAAAYAKELLFTIQSKSPKTSSNIGVAHAEPAFGSQALEDSIQQKREKVMVSLEFEQMNARRLYIKNPQSATCRWLLSHPVFLTWEDPVKLHDHGGFLWLKGHPGTGKSTIMKCLLKETQRANLHDAILNFFFNARGHGLEKTTTGMYRSLLRQIFQQLQVLQNVLDSLEDYTHGRQEWTVEALEELFEQTMERATPYSIICFVDALDECNERDVRQMLKFFERMGRLSLSVGGSFKVCFSSRHYPHITFRDGLGLEIILQDQKDHGSDITKYIKSELKLGDSTLAHDIHTGVHRKASGIFMWAVLVVEILNRERDHGRLHSLQRKLQNIPSDLHQLFRLILGQQTDTDSDQHLHCFQLVLFAKKPLTPTELYFALIQNVEGGTPDPDHVSNDDIRLVILEHSKGLAEITKSESPTVEFIHESVRDFLLGDGGLSNIWPGLGNNLRGKCHNRLRDSCLKFIRNDLLSSIGLNEKRVPFGFRAAKEFSDKVKQSFPFLEYAVENVFFHANLAESHGIPQKEFLSDFPCTTWCALDSILQLPLFRRYDLNSRLNYILAARDAVHLIKYFPSPASFIEVGEEDYGCPLLIAVANKSEAIIEHFRNLLLGQLSPNNNFRTKFEELRQISSVFVHRDDYFTFRKSRSVISYLAQYNLLDIVAFLVSCNRFSPGNETNDEEDLYIYQTHSIYARELLDTNQIDPCSKDNEGRTLVSWAAEWNNPEVIKILLKASTCDVNSEDNMKRTPISWASARGSSKAVKYLLQVQQVQPDMRDGNGHTPLSLAAARRSNNNAPANHLSVVQLLLETGRVDPDSRDHYGRTPLIWAAKAYSQSDIDHGVKIFRALVQTGRVDLNSADNEGYSPLIHAVQTSNIELIQHLLTLNEIDFELRDDSGRDSLSWAVDRMVSAPVFKILLQSGRVNPDSRDENGRSALSWAASCPDYSSNDKFRLLLQSGKVDADSRDHNGRSPLSWSVSCPDDPPYDKFKLLLQSDQVDPDSRDHDGRSPLSWATSCRHFRSYDKFELLLQSDKVDADSRDHNGRSPLSWAASCPDSQSYDKFKLLLRSNKVDPDSRDHDGRSPLSWAASCLDYPSNDKFRLLLHSYEADPDSRDHNGRSPLSWAAQSGNFWFMEMLDRTNKTVEIDSRDNQGHTPLWWAAWSSKCETTLRWLISTGKANPKFIDNNGTEIFPPDPEIRSFLEEWKALYIE</sequence>
<dbReference type="PANTHER" id="PTHR46082:SF11">
    <property type="entry name" value="AAA+ ATPASE DOMAIN-CONTAINING PROTEIN-RELATED"/>
    <property type="match status" value="1"/>
</dbReference>
<dbReference type="InterPro" id="IPR002110">
    <property type="entry name" value="Ankyrin_rpt"/>
</dbReference>
<gene>
    <name evidence="5" type="ORF">CLO192961_LOCUS221681</name>
</gene>
<reference evidence="5 6" key="1">
    <citation type="submission" date="2019-06" db="EMBL/GenBank/DDBJ databases">
        <authorList>
            <person name="Broberg M."/>
        </authorList>
    </citation>
    <scope>NUCLEOTIDE SEQUENCE [LARGE SCALE GENOMIC DNA]</scope>
</reference>
<dbReference type="Proteomes" id="UP000766486">
    <property type="component" value="Unassembled WGS sequence"/>
</dbReference>
<evidence type="ECO:0000313" key="5">
    <source>
        <dbReference type="EMBL" id="VUC27870.1"/>
    </source>
</evidence>
<dbReference type="InterPro" id="IPR035994">
    <property type="entry name" value="Nucleoside_phosphorylase_sf"/>
</dbReference>
<dbReference type="Pfam" id="PF00023">
    <property type="entry name" value="Ank"/>
    <property type="match status" value="1"/>
</dbReference>
<dbReference type="SUPFAM" id="SSF52540">
    <property type="entry name" value="P-loop containing nucleoside triphosphate hydrolases"/>
    <property type="match status" value="1"/>
</dbReference>
<evidence type="ECO:0000259" key="3">
    <source>
        <dbReference type="Pfam" id="PF01048"/>
    </source>
</evidence>
<accession>A0ABY6U9R1</accession>
<keyword evidence="6" id="KW-1185">Reference proteome</keyword>
<dbReference type="InterPro" id="IPR036770">
    <property type="entry name" value="Ankyrin_rpt-contain_sf"/>
</dbReference>
<protein>
    <recommendedName>
        <fullName evidence="7">Nucleoside phosphorylase domain-containing protein</fullName>
    </recommendedName>
</protein>
<evidence type="ECO:0000313" key="6">
    <source>
        <dbReference type="Proteomes" id="UP000766486"/>
    </source>
</evidence>
<comment type="caution">
    <text evidence="5">The sequence shown here is derived from an EMBL/GenBank/DDBJ whole genome shotgun (WGS) entry which is preliminary data.</text>
</comment>
<dbReference type="InterPro" id="IPR000845">
    <property type="entry name" value="Nucleoside_phosphorylase_d"/>
</dbReference>
<evidence type="ECO:0008006" key="7">
    <source>
        <dbReference type="Google" id="ProtNLM"/>
    </source>
</evidence>
<dbReference type="SMART" id="SM00248">
    <property type="entry name" value="ANK"/>
    <property type="match status" value="14"/>
</dbReference>
<dbReference type="InterPro" id="IPR053137">
    <property type="entry name" value="NLR-like"/>
</dbReference>
<proteinExistence type="predicted"/>
<dbReference type="Gene3D" id="3.40.50.1580">
    <property type="entry name" value="Nucleoside phosphorylase domain"/>
    <property type="match status" value="1"/>
</dbReference>
<feature type="region of interest" description="Disordered" evidence="2">
    <location>
        <begin position="1"/>
        <end position="42"/>
    </location>
</feature>
<dbReference type="SUPFAM" id="SSF48403">
    <property type="entry name" value="Ankyrin repeat"/>
    <property type="match status" value="2"/>
</dbReference>
<keyword evidence="1" id="KW-0677">Repeat</keyword>
<dbReference type="Gene3D" id="3.40.50.300">
    <property type="entry name" value="P-loop containing nucleotide triphosphate hydrolases"/>
    <property type="match status" value="1"/>
</dbReference>
<dbReference type="InterPro" id="IPR056884">
    <property type="entry name" value="NPHP3-like_N"/>
</dbReference>
<evidence type="ECO:0000259" key="4">
    <source>
        <dbReference type="Pfam" id="PF24883"/>
    </source>
</evidence>
<evidence type="ECO:0000256" key="1">
    <source>
        <dbReference type="ARBA" id="ARBA00022737"/>
    </source>
</evidence>
<name>A0ABY6U9R1_BIOOC</name>
<dbReference type="Gene3D" id="1.25.40.20">
    <property type="entry name" value="Ankyrin repeat-containing domain"/>
    <property type="match status" value="4"/>
</dbReference>
<dbReference type="EMBL" id="CABFNS010000776">
    <property type="protein sequence ID" value="VUC27870.1"/>
    <property type="molecule type" value="Genomic_DNA"/>
</dbReference>
<dbReference type="SUPFAM" id="SSF53167">
    <property type="entry name" value="Purine and uridine phosphorylases"/>
    <property type="match status" value="1"/>
</dbReference>
<dbReference type="InterPro" id="IPR027417">
    <property type="entry name" value="P-loop_NTPase"/>
</dbReference>
<feature type="domain" description="Nucleoside phosphorylase" evidence="3">
    <location>
        <begin position="52"/>
        <end position="334"/>
    </location>
</feature>
<feature type="domain" description="Nephrocystin 3-like N-terminal" evidence="4">
    <location>
        <begin position="399"/>
        <end position="570"/>
    </location>
</feature>
<dbReference type="PANTHER" id="PTHR46082">
    <property type="entry name" value="ATP/GTP-BINDING PROTEIN-RELATED"/>
    <property type="match status" value="1"/>
</dbReference>
<dbReference type="Pfam" id="PF12796">
    <property type="entry name" value="Ank_2"/>
    <property type="match status" value="3"/>
</dbReference>
<organism evidence="5 6">
    <name type="scientific">Bionectria ochroleuca</name>
    <name type="common">Gliocladium roseum</name>
    <dbReference type="NCBI Taxonomy" id="29856"/>
    <lineage>
        <taxon>Eukaryota</taxon>
        <taxon>Fungi</taxon>
        <taxon>Dikarya</taxon>
        <taxon>Ascomycota</taxon>
        <taxon>Pezizomycotina</taxon>
        <taxon>Sordariomycetes</taxon>
        <taxon>Hypocreomycetidae</taxon>
        <taxon>Hypocreales</taxon>
        <taxon>Bionectriaceae</taxon>
        <taxon>Clonostachys</taxon>
    </lineage>
</organism>